<sequence length="560" mass="61747">MSDRSAAAAGKNGKADDAKPKDRIKDNGTDGPQKSPKKRRKVNHGTRSPFVPKVDSATAPGAHCRPSGWSQADPGRPRAVPPFFLLRILSKISSRARVRSQHMTCDLERPCTRCIKRNIGHLCHDEPRDTDTKKPKNTPAATVEEPESQHQSDMRPASVSNSMGPPPSFDGSRQRSTPGFSTSSGLLGQASPMALVQPASTTGLQGSSSMDSNGGSNSNQFAGFSDAWMTAQNFNNYNPNYMIAPEVTHEFNLLNDFLHASLLDDSGVPAEESLQSPAFDGSGQSDMLPLAFGRNRGGSLASGDSSKATGFPAGSMPPPPNVEAKTLLRPKTADKDKTREYYLQAADPSGNDTPEERMDRVLTAKYEAGLLKPFNYIKGYARLGKYLDGHIAPSSKQKILRTINHFRPKFREKAQGLTDIQLVYVEMWFEKQLMDYDRVFASMAVPACCWRRTGEIFRGNKEMAELIKVPVDDLRDASLVLLPINFYLSTYNVQGKIALHEILTEESMVRYWEEFGTIAFDPAHETLLTACALKNPSDTSDHPIVKCCFSFTIRRDDHKL</sequence>
<accession>A0A084QD31</accession>
<feature type="compositionally biased region" description="Basic and acidic residues" evidence="6">
    <location>
        <begin position="13"/>
        <end position="28"/>
    </location>
</feature>
<dbReference type="PANTHER" id="PTHR31986">
    <property type="entry name" value="REGULATOR OF DRUG SENSITIVITY 2"/>
    <property type="match status" value="1"/>
</dbReference>
<dbReference type="Proteomes" id="UP000028524">
    <property type="component" value="Unassembled WGS sequence"/>
</dbReference>
<evidence type="ECO:0000313" key="8">
    <source>
        <dbReference type="EMBL" id="KFA61866.1"/>
    </source>
</evidence>
<keyword evidence="2" id="KW-0479">Metal-binding</keyword>
<feature type="region of interest" description="Disordered" evidence="6">
    <location>
        <begin position="1"/>
        <end position="76"/>
    </location>
</feature>
<dbReference type="InterPro" id="IPR053045">
    <property type="entry name" value="Zinc_cluster_trans_reg"/>
</dbReference>
<evidence type="ECO:0000256" key="1">
    <source>
        <dbReference type="ARBA" id="ARBA00004123"/>
    </source>
</evidence>
<name>A0A084QD31_STAC4</name>
<keyword evidence="3" id="KW-0805">Transcription regulation</keyword>
<dbReference type="GO" id="GO:0000977">
    <property type="term" value="F:RNA polymerase II transcription regulatory region sequence-specific DNA binding"/>
    <property type="evidence" value="ECO:0007669"/>
    <property type="project" value="TreeGrafter"/>
</dbReference>
<feature type="region of interest" description="Disordered" evidence="6">
    <location>
        <begin position="270"/>
        <end position="330"/>
    </location>
</feature>
<keyword evidence="9" id="KW-1185">Reference proteome</keyword>
<keyword evidence="5" id="KW-0539">Nucleus</keyword>
<dbReference type="FunCoup" id="A0A084QD31">
    <property type="interactions" value="368"/>
</dbReference>
<feature type="compositionally biased region" description="Low complexity" evidence="6">
    <location>
        <begin position="1"/>
        <end position="12"/>
    </location>
</feature>
<dbReference type="OMA" id="TRCVKRN"/>
<feature type="domain" description="ERT1/acuK family PAS" evidence="7">
    <location>
        <begin position="446"/>
        <end position="539"/>
    </location>
</feature>
<evidence type="ECO:0000256" key="4">
    <source>
        <dbReference type="ARBA" id="ARBA00023163"/>
    </source>
</evidence>
<dbReference type="HOGENOM" id="CLU_010748_0_1_1"/>
<feature type="region of interest" description="Disordered" evidence="6">
    <location>
        <begin position="122"/>
        <end position="189"/>
    </location>
</feature>
<reference evidence="8 9" key="1">
    <citation type="journal article" date="2014" name="BMC Genomics">
        <title>Comparative genome sequencing reveals chemotype-specific gene clusters in the toxigenic black mold Stachybotrys.</title>
        <authorList>
            <person name="Semeiks J."/>
            <person name="Borek D."/>
            <person name="Otwinowski Z."/>
            <person name="Grishin N.V."/>
        </authorList>
    </citation>
    <scope>NUCLEOTIDE SEQUENCE [LARGE SCALE GENOMIC DNA]</scope>
    <source>
        <strain evidence="8 9">IBT 40285</strain>
    </source>
</reference>
<dbReference type="InParanoid" id="A0A084QD31"/>
<proteinExistence type="predicted"/>
<evidence type="ECO:0000256" key="6">
    <source>
        <dbReference type="SAM" id="MobiDB-lite"/>
    </source>
</evidence>
<evidence type="ECO:0000256" key="3">
    <source>
        <dbReference type="ARBA" id="ARBA00023015"/>
    </source>
</evidence>
<evidence type="ECO:0000313" key="9">
    <source>
        <dbReference type="Proteomes" id="UP000028524"/>
    </source>
</evidence>
<feature type="compositionally biased region" description="Polar residues" evidence="6">
    <location>
        <begin position="174"/>
        <end position="186"/>
    </location>
</feature>
<organism evidence="8 9">
    <name type="scientific">Stachybotrys chlorohalonatus (strain IBT 40285)</name>
    <dbReference type="NCBI Taxonomy" id="1283841"/>
    <lineage>
        <taxon>Eukaryota</taxon>
        <taxon>Fungi</taxon>
        <taxon>Dikarya</taxon>
        <taxon>Ascomycota</taxon>
        <taxon>Pezizomycotina</taxon>
        <taxon>Sordariomycetes</taxon>
        <taxon>Hypocreomycetidae</taxon>
        <taxon>Hypocreales</taxon>
        <taxon>Stachybotryaceae</taxon>
        <taxon>Stachybotrys</taxon>
    </lineage>
</organism>
<feature type="compositionally biased region" description="Basic residues" evidence="6">
    <location>
        <begin position="35"/>
        <end position="44"/>
    </location>
</feature>
<dbReference type="OrthoDB" id="65716at2759"/>
<evidence type="ECO:0000256" key="2">
    <source>
        <dbReference type="ARBA" id="ARBA00022723"/>
    </source>
</evidence>
<protein>
    <recommendedName>
        <fullName evidence="7">ERT1/acuK family PAS domain-containing protein</fullName>
    </recommendedName>
</protein>
<dbReference type="PANTHER" id="PTHR31986:SF7">
    <property type="entry name" value="REGULATOR OF DRUG SENSITIVITY 2"/>
    <property type="match status" value="1"/>
</dbReference>
<dbReference type="STRING" id="1283841.A0A084QD31"/>
<evidence type="ECO:0000259" key="7">
    <source>
        <dbReference type="Pfam" id="PF24990"/>
    </source>
</evidence>
<comment type="subcellular location">
    <subcellularLocation>
        <location evidence="1">Nucleus</location>
    </subcellularLocation>
</comment>
<gene>
    <name evidence="8" type="ORF">S40285_07074</name>
</gene>
<dbReference type="EMBL" id="KL660826">
    <property type="protein sequence ID" value="KFA61866.1"/>
    <property type="molecule type" value="Genomic_DNA"/>
</dbReference>
<dbReference type="InterPro" id="IPR056751">
    <property type="entry name" value="PAS_13"/>
</dbReference>
<dbReference type="GO" id="GO:0005634">
    <property type="term" value="C:nucleus"/>
    <property type="evidence" value="ECO:0007669"/>
    <property type="project" value="UniProtKB-SubCell"/>
</dbReference>
<keyword evidence="4" id="KW-0804">Transcription</keyword>
<evidence type="ECO:0000256" key="5">
    <source>
        <dbReference type="ARBA" id="ARBA00023242"/>
    </source>
</evidence>
<dbReference type="Pfam" id="PF24990">
    <property type="entry name" value="PAS_13"/>
    <property type="match status" value="1"/>
</dbReference>
<dbReference type="AlphaFoldDB" id="A0A084QD31"/>
<dbReference type="GO" id="GO:0046872">
    <property type="term" value="F:metal ion binding"/>
    <property type="evidence" value="ECO:0007669"/>
    <property type="project" value="UniProtKB-KW"/>
</dbReference>
<feature type="compositionally biased region" description="Basic and acidic residues" evidence="6">
    <location>
        <begin position="122"/>
        <end position="134"/>
    </location>
</feature>